<keyword evidence="2" id="KW-0548">Nucleotidyltransferase</keyword>
<evidence type="ECO:0000313" key="2">
    <source>
        <dbReference type="EMBL" id="TGZ54967.1"/>
    </source>
</evidence>
<protein>
    <submittedName>
        <fullName evidence="2">Rna-directed dna polymerase from mobile element jockey-like protein</fullName>
    </submittedName>
</protein>
<gene>
    <name evidence="2" type="ORF">DBV15_06764</name>
</gene>
<name>A0A4S2L3Q6_9HYME</name>
<dbReference type="AlphaFoldDB" id="A0A4S2L3Q6"/>
<reference evidence="2 3" key="1">
    <citation type="journal article" date="2019" name="Philos. Trans. R. Soc. Lond., B, Biol. Sci.">
        <title>Ant behaviour and brain gene expression of defending hosts depend on the ecological success of the intruding social parasite.</title>
        <authorList>
            <person name="Kaur R."/>
            <person name="Stoldt M."/>
            <person name="Jongepier E."/>
            <person name="Feldmeyer B."/>
            <person name="Menzel F."/>
            <person name="Bornberg-Bauer E."/>
            <person name="Foitzik S."/>
        </authorList>
    </citation>
    <scope>NUCLEOTIDE SEQUENCE [LARGE SCALE GENOMIC DNA]</scope>
    <source>
        <tissue evidence="2">Whole body</tissue>
    </source>
</reference>
<accession>A0A4S2L3Q6</accession>
<proteinExistence type="predicted"/>
<evidence type="ECO:0000313" key="3">
    <source>
        <dbReference type="Proteomes" id="UP000310200"/>
    </source>
</evidence>
<organism evidence="2 3">
    <name type="scientific">Temnothorax longispinosus</name>
    <dbReference type="NCBI Taxonomy" id="300112"/>
    <lineage>
        <taxon>Eukaryota</taxon>
        <taxon>Metazoa</taxon>
        <taxon>Ecdysozoa</taxon>
        <taxon>Arthropoda</taxon>
        <taxon>Hexapoda</taxon>
        <taxon>Insecta</taxon>
        <taxon>Pterygota</taxon>
        <taxon>Neoptera</taxon>
        <taxon>Endopterygota</taxon>
        <taxon>Hymenoptera</taxon>
        <taxon>Apocrita</taxon>
        <taxon>Aculeata</taxon>
        <taxon>Formicoidea</taxon>
        <taxon>Formicidae</taxon>
        <taxon>Myrmicinae</taxon>
        <taxon>Temnothorax</taxon>
    </lineage>
</organism>
<comment type="caution">
    <text evidence="2">The sequence shown here is derived from an EMBL/GenBank/DDBJ whole genome shotgun (WGS) entry which is preliminary data.</text>
</comment>
<sequence length="134" mass="15041">MAGLIGLRPLRLSDGTTQPKEIGCRILSAAVILEKQEERSYHTDEEESTTPRKKKSEDPKGQYDWVIQCRKKRKAANSPKTIITPPSSSLPSKQVLQITANKLNKVKVAPPSIYISGLKDINEVTNRLQKLEFK</sequence>
<feature type="region of interest" description="Disordered" evidence="1">
    <location>
        <begin position="37"/>
        <end position="63"/>
    </location>
</feature>
<dbReference type="Proteomes" id="UP000310200">
    <property type="component" value="Unassembled WGS sequence"/>
</dbReference>
<keyword evidence="3" id="KW-1185">Reference proteome</keyword>
<keyword evidence="2" id="KW-0808">Transferase</keyword>
<dbReference type="GO" id="GO:0003964">
    <property type="term" value="F:RNA-directed DNA polymerase activity"/>
    <property type="evidence" value="ECO:0007669"/>
    <property type="project" value="UniProtKB-KW"/>
</dbReference>
<keyword evidence="2" id="KW-0695">RNA-directed DNA polymerase</keyword>
<dbReference type="EMBL" id="QBLH01000524">
    <property type="protein sequence ID" value="TGZ54967.1"/>
    <property type="molecule type" value="Genomic_DNA"/>
</dbReference>
<evidence type="ECO:0000256" key="1">
    <source>
        <dbReference type="SAM" id="MobiDB-lite"/>
    </source>
</evidence>